<dbReference type="AlphaFoldDB" id="A0A4P7UHE3"/>
<keyword evidence="2" id="KW-1133">Transmembrane helix</keyword>
<evidence type="ECO:0000313" key="3">
    <source>
        <dbReference type="EMBL" id="QCC85663.1"/>
    </source>
</evidence>
<name>A0A4P7UHE3_DESDE</name>
<keyword evidence="2" id="KW-0812">Transmembrane</keyword>
<evidence type="ECO:0000313" key="4">
    <source>
        <dbReference type="Proteomes" id="UP000297065"/>
    </source>
</evidence>
<feature type="region of interest" description="Disordered" evidence="1">
    <location>
        <begin position="145"/>
        <end position="174"/>
    </location>
</feature>
<sequence>MMLNINKEVTMVKVTSWFMFCVVAMIVIMVIWAFPVNAHAQGTEQHGSAPVVTLKMWDSSSSLEQYAFLAGIVSMLELEKEWQGQKGILPLRQSMIGSWCAGLDGMSLIQIHSAVNSYSMNNPLKQDRLVLDVLWSELVQPKLKATMSGSGSDTSTRLEQTMGSSKKQKTHSTY</sequence>
<protein>
    <submittedName>
        <fullName evidence="3">Uncharacterized protein</fullName>
    </submittedName>
</protein>
<dbReference type="EMBL" id="CP036295">
    <property type="protein sequence ID" value="QCC85663.1"/>
    <property type="molecule type" value="Genomic_DNA"/>
</dbReference>
<keyword evidence="2" id="KW-0472">Membrane</keyword>
<proteinExistence type="predicted"/>
<dbReference type="RefSeq" id="WP_136399810.1">
    <property type="nucleotide sequence ID" value="NZ_CP036295.1"/>
</dbReference>
<evidence type="ECO:0000256" key="1">
    <source>
        <dbReference type="SAM" id="MobiDB-lite"/>
    </source>
</evidence>
<organism evidence="3 4">
    <name type="scientific">Desulfovibrio desulfuricans</name>
    <dbReference type="NCBI Taxonomy" id="876"/>
    <lineage>
        <taxon>Bacteria</taxon>
        <taxon>Pseudomonadati</taxon>
        <taxon>Thermodesulfobacteriota</taxon>
        <taxon>Desulfovibrionia</taxon>
        <taxon>Desulfovibrionales</taxon>
        <taxon>Desulfovibrionaceae</taxon>
        <taxon>Desulfovibrio</taxon>
    </lineage>
</organism>
<dbReference type="Proteomes" id="UP000297065">
    <property type="component" value="Chromosome"/>
</dbReference>
<gene>
    <name evidence="3" type="ORF">DDIC_07195</name>
</gene>
<dbReference type="OrthoDB" id="6889413at2"/>
<reference evidence="3 4" key="1">
    <citation type="submission" date="2019-02" db="EMBL/GenBank/DDBJ databases">
        <title>Complete Genome Sequence of Desulfovibrio desulfuricans IC1, a Sulfonate Utilizing Anaerobe.</title>
        <authorList>
            <person name="Day L.A."/>
            <person name="De Leon K.B."/>
            <person name="Wall J.D."/>
        </authorList>
    </citation>
    <scope>NUCLEOTIDE SEQUENCE [LARGE SCALE GENOMIC DNA]</scope>
    <source>
        <strain evidence="3 4">IC1</strain>
    </source>
</reference>
<feature type="compositionally biased region" description="Polar residues" evidence="1">
    <location>
        <begin position="147"/>
        <end position="165"/>
    </location>
</feature>
<evidence type="ECO:0000256" key="2">
    <source>
        <dbReference type="SAM" id="Phobius"/>
    </source>
</evidence>
<accession>A0A4P7UHE3</accession>
<feature type="transmembrane region" description="Helical" evidence="2">
    <location>
        <begin position="12"/>
        <end position="34"/>
    </location>
</feature>